<protein>
    <submittedName>
        <fullName evidence="1">Uncharacterized protein</fullName>
    </submittedName>
</protein>
<dbReference type="STRING" id="391936.S7S_14145"/>
<proteinExistence type="predicted"/>
<evidence type="ECO:0000313" key="1">
    <source>
        <dbReference type="EMBL" id="AJD49241.1"/>
    </source>
</evidence>
<organism evidence="1 2">
    <name type="scientific">Isoalcanivorax pacificus W11-5</name>
    <dbReference type="NCBI Taxonomy" id="391936"/>
    <lineage>
        <taxon>Bacteria</taxon>
        <taxon>Pseudomonadati</taxon>
        <taxon>Pseudomonadota</taxon>
        <taxon>Gammaproteobacteria</taxon>
        <taxon>Oceanospirillales</taxon>
        <taxon>Alcanivoracaceae</taxon>
        <taxon>Isoalcanivorax</taxon>
    </lineage>
</organism>
<dbReference type="KEGG" id="apac:S7S_14145"/>
<dbReference type="RefSeq" id="WP_008733965.1">
    <property type="nucleotide sequence ID" value="NZ_CP004387.1"/>
</dbReference>
<keyword evidence="2" id="KW-1185">Reference proteome</keyword>
<gene>
    <name evidence="1" type="ORF">S7S_14145</name>
</gene>
<name>A0A0B4XPU8_9GAMM</name>
<dbReference type="Proteomes" id="UP000006764">
    <property type="component" value="Chromosome"/>
</dbReference>
<dbReference type="OrthoDB" id="9790913at2"/>
<sequence length="147" mass="16432">MFHDALPPGELDEALFAEAAGNWHYIRFFRFPDIELTDATTGVVRARLTQRSAATRVLWDNGPQCYTAVYGHNVTAVSASTPHFSSRLIMQNQGGGTEFTTDIADHISCRDTDRRNVWSFSITEEQSKYIVRAAATLFGPVQWEACS</sequence>
<reference evidence="1 2" key="1">
    <citation type="journal article" date="2012" name="J. Bacteriol.">
        <title>Genome sequence of an alkane-degrading bacterium, Alcanivorax pacificus type strain W11-5, isolated from deep sea sediment.</title>
        <authorList>
            <person name="Lai Q."/>
            <person name="Shao Z."/>
        </authorList>
    </citation>
    <scope>NUCLEOTIDE SEQUENCE [LARGE SCALE GENOMIC DNA]</scope>
    <source>
        <strain evidence="1 2">W11-5</strain>
    </source>
</reference>
<evidence type="ECO:0000313" key="2">
    <source>
        <dbReference type="Proteomes" id="UP000006764"/>
    </source>
</evidence>
<dbReference type="EMBL" id="CP004387">
    <property type="protein sequence ID" value="AJD49241.1"/>
    <property type="molecule type" value="Genomic_DNA"/>
</dbReference>
<accession>A0A0B4XPU8</accession>
<dbReference type="AlphaFoldDB" id="A0A0B4XPU8"/>
<dbReference type="HOGENOM" id="CLU_1764119_0_0_6"/>